<organism evidence="10 12">
    <name type="scientific">Aquisalinus luteolus</name>
    <dbReference type="NCBI Taxonomy" id="1566827"/>
    <lineage>
        <taxon>Bacteria</taxon>
        <taxon>Pseudomonadati</taxon>
        <taxon>Pseudomonadota</taxon>
        <taxon>Alphaproteobacteria</taxon>
        <taxon>Parvularculales</taxon>
        <taxon>Parvularculaceae</taxon>
        <taxon>Aquisalinus</taxon>
    </lineage>
</organism>
<dbReference type="CDD" id="cd00567">
    <property type="entry name" value="ACAD"/>
    <property type="match status" value="1"/>
</dbReference>
<proteinExistence type="inferred from homology"/>
<dbReference type="Pfam" id="PF02770">
    <property type="entry name" value="Acyl-CoA_dh_M"/>
    <property type="match status" value="1"/>
</dbReference>
<dbReference type="Gene3D" id="1.20.140.10">
    <property type="entry name" value="Butyryl-CoA Dehydrogenase, subunit A, domain 3"/>
    <property type="match status" value="1"/>
</dbReference>
<dbReference type="SUPFAM" id="SSF47203">
    <property type="entry name" value="Acyl-CoA dehydrogenase C-terminal domain-like"/>
    <property type="match status" value="1"/>
</dbReference>
<dbReference type="Pfam" id="PF02771">
    <property type="entry name" value="Acyl-CoA_dh_N"/>
    <property type="match status" value="1"/>
</dbReference>
<dbReference type="InterPro" id="IPR036250">
    <property type="entry name" value="AcylCo_DH-like_C"/>
</dbReference>
<evidence type="ECO:0000256" key="5">
    <source>
        <dbReference type="ARBA" id="ARBA00023002"/>
    </source>
</evidence>
<dbReference type="Pfam" id="PF00441">
    <property type="entry name" value="Acyl-CoA_dh_1"/>
    <property type="match status" value="1"/>
</dbReference>
<feature type="domain" description="Acyl-CoA dehydrogenase/oxidase C-terminal" evidence="7">
    <location>
        <begin position="223"/>
        <end position="364"/>
    </location>
</feature>
<dbReference type="PANTHER" id="PTHR43884:SF20">
    <property type="entry name" value="ACYL-COA DEHYDROGENASE FADE28"/>
    <property type="match status" value="1"/>
</dbReference>
<evidence type="ECO:0000313" key="13">
    <source>
        <dbReference type="Proteomes" id="UP000818603"/>
    </source>
</evidence>
<dbReference type="InterPro" id="IPR009100">
    <property type="entry name" value="AcylCoA_DH/oxidase_NM_dom_sf"/>
</dbReference>
<dbReference type="Gene3D" id="2.40.110.10">
    <property type="entry name" value="Butyryl-CoA Dehydrogenase, subunit A, domain 2"/>
    <property type="match status" value="1"/>
</dbReference>
<evidence type="ECO:0000313" key="10">
    <source>
        <dbReference type="EMBL" id="GGH93466.1"/>
    </source>
</evidence>
<reference evidence="10" key="3">
    <citation type="submission" date="2020-09" db="EMBL/GenBank/DDBJ databases">
        <authorList>
            <person name="Sun Q."/>
            <person name="Zhou Y."/>
        </authorList>
    </citation>
    <scope>NUCLEOTIDE SEQUENCE</scope>
    <source>
        <strain evidence="10">CGMCC 1.14984</strain>
    </source>
</reference>
<dbReference type="Gene3D" id="1.10.540.10">
    <property type="entry name" value="Acyl-CoA dehydrogenase/oxidase, N-terminal domain"/>
    <property type="match status" value="1"/>
</dbReference>
<keyword evidence="5 6" id="KW-0560">Oxidoreductase</keyword>
<evidence type="ECO:0000259" key="7">
    <source>
        <dbReference type="Pfam" id="PF00441"/>
    </source>
</evidence>
<name>A0A8J3A1N9_9PROT</name>
<dbReference type="EMBL" id="VCJR02000001">
    <property type="protein sequence ID" value="NHK26805.1"/>
    <property type="molecule type" value="Genomic_DNA"/>
</dbReference>
<reference evidence="11 13" key="2">
    <citation type="submission" date="2020-02" db="EMBL/GenBank/DDBJ databases">
        <title>Genome sequence of Parvularcula flava strain NH6-79.</title>
        <authorList>
            <person name="Abdul Karim M.H."/>
            <person name="Lam M.Q."/>
            <person name="Chen S.J."/>
            <person name="Yahya A."/>
            <person name="Shahir S."/>
            <person name="Shamsir M.S."/>
            <person name="Chong C.S."/>
        </authorList>
    </citation>
    <scope>NUCLEOTIDE SEQUENCE [LARGE SCALE GENOMIC DNA]</scope>
    <source>
        <strain evidence="11 13">NH6-79</strain>
    </source>
</reference>
<dbReference type="InterPro" id="IPR046373">
    <property type="entry name" value="Acyl-CoA_Oxase/DH_mid-dom_sf"/>
</dbReference>
<reference evidence="10" key="1">
    <citation type="journal article" date="2014" name="Int. J. Syst. Evol. Microbiol.">
        <title>Complete genome sequence of Corynebacterium casei LMG S-19264T (=DSM 44701T), isolated from a smear-ripened cheese.</title>
        <authorList>
            <consortium name="US DOE Joint Genome Institute (JGI-PGF)"/>
            <person name="Walter F."/>
            <person name="Albersmeier A."/>
            <person name="Kalinowski J."/>
            <person name="Ruckert C."/>
        </authorList>
    </citation>
    <scope>NUCLEOTIDE SEQUENCE</scope>
    <source>
        <strain evidence="10">CGMCC 1.14984</strain>
    </source>
</reference>
<keyword evidence="13" id="KW-1185">Reference proteome</keyword>
<dbReference type="RefSeq" id="WP_155136980.1">
    <property type="nucleotide sequence ID" value="NZ_BMGZ01000001.1"/>
</dbReference>
<dbReference type="GO" id="GO:0003995">
    <property type="term" value="F:acyl-CoA dehydrogenase activity"/>
    <property type="evidence" value="ECO:0007669"/>
    <property type="project" value="TreeGrafter"/>
</dbReference>
<dbReference type="Proteomes" id="UP000621856">
    <property type="component" value="Unassembled WGS sequence"/>
</dbReference>
<evidence type="ECO:0000256" key="2">
    <source>
        <dbReference type="ARBA" id="ARBA00009347"/>
    </source>
</evidence>
<accession>A0A8J3A1N9</accession>
<dbReference type="InterPro" id="IPR006091">
    <property type="entry name" value="Acyl-CoA_Oxase/DH_mid-dom"/>
</dbReference>
<dbReference type="SUPFAM" id="SSF56645">
    <property type="entry name" value="Acyl-CoA dehydrogenase NM domain-like"/>
    <property type="match status" value="1"/>
</dbReference>
<dbReference type="AlphaFoldDB" id="A0A8J3A1N9"/>
<evidence type="ECO:0000259" key="8">
    <source>
        <dbReference type="Pfam" id="PF02770"/>
    </source>
</evidence>
<dbReference type="EMBL" id="BMGZ01000001">
    <property type="protein sequence ID" value="GGH93466.1"/>
    <property type="molecule type" value="Genomic_DNA"/>
</dbReference>
<dbReference type="InterPro" id="IPR037069">
    <property type="entry name" value="AcylCoA_DH/ox_N_sf"/>
</dbReference>
<evidence type="ECO:0000256" key="6">
    <source>
        <dbReference type="RuleBase" id="RU362125"/>
    </source>
</evidence>
<evidence type="ECO:0000256" key="3">
    <source>
        <dbReference type="ARBA" id="ARBA00022630"/>
    </source>
</evidence>
<protein>
    <submittedName>
        <fullName evidence="10">Acyl-CoA dehydrogenase</fullName>
    </submittedName>
    <submittedName>
        <fullName evidence="11">Pimeloyl-CoA dehydrogenase small subunit</fullName>
    </submittedName>
</protein>
<evidence type="ECO:0000313" key="11">
    <source>
        <dbReference type="EMBL" id="NHK26805.1"/>
    </source>
</evidence>
<dbReference type="GO" id="GO:0050660">
    <property type="term" value="F:flavin adenine dinucleotide binding"/>
    <property type="evidence" value="ECO:0007669"/>
    <property type="project" value="InterPro"/>
</dbReference>
<feature type="domain" description="Acyl-CoA oxidase/dehydrogenase middle" evidence="8">
    <location>
        <begin position="122"/>
        <end position="212"/>
    </location>
</feature>
<evidence type="ECO:0000259" key="9">
    <source>
        <dbReference type="Pfam" id="PF02771"/>
    </source>
</evidence>
<dbReference type="Proteomes" id="UP000818603">
    <property type="component" value="Unassembled WGS sequence"/>
</dbReference>
<evidence type="ECO:0000256" key="4">
    <source>
        <dbReference type="ARBA" id="ARBA00022827"/>
    </source>
</evidence>
<gene>
    <name evidence="11" type="ORF">FF098_002640</name>
    <name evidence="10" type="ORF">GCM10011355_05370</name>
</gene>
<evidence type="ECO:0000313" key="12">
    <source>
        <dbReference type="Proteomes" id="UP000621856"/>
    </source>
</evidence>
<sequence>MNFDLTEEQDMIRESLSRFLRDRYDFEARGKIIKSEKGWSPEVWGQLAELGLMAVPFAEVHGGLDGGPTDIMVVMEELGRALVVEPYLPTVVLAGSILQAVGGAVAEELIPQIAGGELVMGLAYAEPRSRYDLFHVETTAEKSGDGYTLTGHKSVVLAAPLAGRLIVSARTSGGTRGRDGISLFLIDPQADGVTVKDYSTIDGFAAGDVILDKAPATLIGAEGEGLALLEMAVDRGIIACAAEMTGLARRMTELTVDYTRQREQFGVPLSKQQVLQHAMADMFMAGEEMKSMAVRATALADADPAERAKAAAMAKVFIGKTGKFVGETAVQLHGGMGITEEMAIGHYFMHATMLDTLFGNRDYHQRRYEALTGLRKDAA</sequence>
<evidence type="ECO:0000256" key="1">
    <source>
        <dbReference type="ARBA" id="ARBA00001974"/>
    </source>
</evidence>
<dbReference type="InterPro" id="IPR013786">
    <property type="entry name" value="AcylCoA_DH/ox_N"/>
</dbReference>
<keyword evidence="4 6" id="KW-0274">FAD</keyword>
<comment type="cofactor">
    <cofactor evidence="1 6">
        <name>FAD</name>
        <dbReference type="ChEBI" id="CHEBI:57692"/>
    </cofactor>
</comment>
<feature type="domain" description="Acyl-CoA dehydrogenase/oxidase N-terminal" evidence="9">
    <location>
        <begin position="6"/>
        <end position="117"/>
    </location>
</feature>
<comment type="similarity">
    <text evidence="2 6">Belongs to the acyl-CoA dehydrogenase family.</text>
</comment>
<comment type="caution">
    <text evidence="10">The sequence shown here is derived from an EMBL/GenBank/DDBJ whole genome shotgun (WGS) entry which is preliminary data.</text>
</comment>
<dbReference type="InterPro" id="IPR009075">
    <property type="entry name" value="AcylCo_DH/oxidase_C"/>
</dbReference>
<keyword evidence="3 6" id="KW-0285">Flavoprotein</keyword>
<dbReference type="PANTHER" id="PTHR43884">
    <property type="entry name" value="ACYL-COA DEHYDROGENASE"/>
    <property type="match status" value="1"/>
</dbReference>